<dbReference type="KEGG" id="dni:HX89_00145"/>
<dbReference type="HOGENOM" id="CLU_1253808_0_0_11"/>
<dbReference type="RefSeq" id="WP_038566091.1">
    <property type="nucleotide sequence ID" value="NZ_CAKZHM010000101.1"/>
</dbReference>
<protein>
    <submittedName>
        <fullName evidence="1">Uncharacterized protein</fullName>
    </submittedName>
</protein>
<organism evidence="1 2">
    <name type="scientific">Dermacoccus nishinomiyaensis</name>
    <dbReference type="NCBI Taxonomy" id="1274"/>
    <lineage>
        <taxon>Bacteria</taxon>
        <taxon>Bacillati</taxon>
        <taxon>Actinomycetota</taxon>
        <taxon>Actinomycetes</taxon>
        <taxon>Micrococcales</taxon>
        <taxon>Dermacoccaceae</taxon>
        <taxon>Dermacoccus</taxon>
    </lineage>
</organism>
<dbReference type="GeneID" id="41839692"/>
<dbReference type="EMBL" id="CP008889">
    <property type="protein sequence ID" value="AIF39674.1"/>
    <property type="molecule type" value="Genomic_DNA"/>
</dbReference>
<accession>A0A075JCK1</accession>
<evidence type="ECO:0000313" key="1">
    <source>
        <dbReference type="EMBL" id="AIF39674.1"/>
    </source>
</evidence>
<gene>
    <name evidence="1" type="ORF">HX89_00145</name>
</gene>
<dbReference type="Proteomes" id="UP000027986">
    <property type="component" value="Chromosome"/>
</dbReference>
<dbReference type="eggNOG" id="ENOG5033YSS">
    <property type="taxonomic scope" value="Bacteria"/>
</dbReference>
<sequence>MNRALALAGATTLAAATAFTATPALAAATVTTRVANLAVTPTTVTKGSSITLKGQAQKLAKTWTATPGASVVVFFDADGSAPNTAQRTLKADARGNFATSMAPQASGYWSVQLKATSTNKASTSTRVYVKVTAPAPSRGSAIVMPKGSVNCPSWAPIKGNASSHIFHRPGQRFYAKTHPEMCFSTPAAAIKAGYRASKI</sequence>
<keyword evidence="2" id="KW-1185">Reference proteome</keyword>
<evidence type="ECO:0000313" key="2">
    <source>
        <dbReference type="Proteomes" id="UP000027986"/>
    </source>
</evidence>
<name>A0A075JCK1_9MICO</name>
<proteinExistence type="predicted"/>
<dbReference type="AlphaFoldDB" id="A0A075JCK1"/>
<dbReference type="OrthoDB" id="5196645at2"/>
<reference evidence="1 2" key="1">
    <citation type="submission" date="2014-07" db="EMBL/GenBank/DDBJ databases">
        <title>Genome Sequencing of Dermacoccus nishinomiyaensis.</title>
        <authorList>
            <person name="Hong K.W."/>
            <person name="Chan K.G."/>
        </authorList>
    </citation>
    <scope>NUCLEOTIDE SEQUENCE [LARGE SCALE GENOMIC DNA]</scope>
    <source>
        <strain evidence="1 2">M25</strain>
    </source>
</reference>